<reference evidence="2 3" key="1">
    <citation type="journal article" date="2015" name="Stand. Genomic Sci.">
        <title>Genomic Encyclopedia of Bacterial and Archaeal Type Strains, Phase III: the genomes of soil and plant-associated and newly described type strains.</title>
        <authorList>
            <person name="Whitman W.B."/>
            <person name="Woyke T."/>
            <person name="Klenk H.P."/>
            <person name="Zhou Y."/>
            <person name="Lilburn T.G."/>
            <person name="Beck B.J."/>
            <person name="De Vos P."/>
            <person name="Vandamme P."/>
            <person name="Eisen J.A."/>
            <person name="Garrity G."/>
            <person name="Hugenholtz P."/>
            <person name="Kyrpides N.C."/>
        </authorList>
    </citation>
    <scope>NUCLEOTIDE SEQUENCE [LARGE SCALE GENOMIC DNA]</scope>
    <source>
        <strain evidence="2 3">VKM Ac-2541</strain>
    </source>
</reference>
<evidence type="ECO:0000256" key="1">
    <source>
        <dbReference type="SAM" id="MobiDB-lite"/>
    </source>
</evidence>
<evidence type="ECO:0000313" key="2">
    <source>
        <dbReference type="EMBL" id="TCO50074.1"/>
    </source>
</evidence>
<comment type="caution">
    <text evidence="2">The sequence shown here is derived from an EMBL/GenBank/DDBJ whole genome shotgun (WGS) entry which is preliminary data.</text>
</comment>
<dbReference type="EMBL" id="SLWR01000002">
    <property type="protein sequence ID" value="TCO50074.1"/>
    <property type="molecule type" value="Genomic_DNA"/>
</dbReference>
<feature type="region of interest" description="Disordered" evidence="1">
    <location>
        <begin position="80"/>
        <end position="112"/>
    </location>
</feature>
<organism evidence="2 3">
    <name type="scientific">Kribbella antiqua</name>
    <dbReference type="NCBI Taxonomy" id="2512217"/>
    <lineage>
        <taxon>Bacteria</taxon>
        <taxon>Bacillati</taxon>
        <taxon>Actinomycetota</taxon>
        <taxon>Actinomycetes</taxon>
        <taxon>Propionibacteriales</taxon>
        <taxon>Kribbellaceae</taxon>
        <taxon>Kribbella</taxon>
    </lineage>
</organism>
<dbReference type="AlphaFoldDB" id="A0A4R2IWY3"/>
<dbReference type="InterPro" id="IPR036689">
    <property type="entry name" value="ESAT-6-like_sf"/>
</dbReference>
<keyword evidence="3" id="KW-1185">Reference proteome</keyword>
<accession>A0A4R2IWY3</accession>
<proteinExistence type="predicted"/>
<gene>
    <name evidence="2" type="ORF">EV646_102145</name>
</gene>
<protein>
    <submittedName>
        <fullName evidence="2">Uncharacterized protein</fullName>
    </submittedName>
</protein>
<name>A0A4R2IWY3_9ACTN</name>
<evidence type="ECO:0000313" key="3">
    <source>
        <dbReference type="Proteomes" id="UP000295573"/>
    </source>
</evidence>
<sequence length="112" mass="11559">MTGRWDMGQDTLSQLAKKTTSGTQDLGGLVKQLVAAAQPLEGKMNGAGKQMFDAFKANVDGIAGDLNAGLAAINQGQSGMDSAFRSGDSEMADTAKKNQGAADFDGAKFGKR</sequence>
<dbReference type="Proteomes" id="UP000295573">
    <property type="component" value="Unassembled WGS sequence"/>
</dbReference>
<dbReference type="SUPFAM" id="SSF140453">
    <property type="entry name" value="EsxAB dimer-like"/>
    <property type="match status" value="1"/>
</dbReference>
<dbReference type="RefSeq" id="WP_241995491.1">
    <property type="nucleotide sequence ID" value="NZ_SLWR01000002.1"/>
</dbReference>
<dbReference type="Gene3D" id="1.10.287.1060">
    <property type="entry name" value="ESAT-6-like"/>
    <property type="match status" value="1"/>
</dbReference>